<gene>
    <name evidence="1" type="ORF">ALIPUT_00272</name>
</gene>
<dbReference type="EMBL" id="ABFK02000016">
    <property type="protein sequence ID" value="EDS04401.1"/>
    <property type="molecule type" value="Genomic_DNA"/>
</dbReference>
<reference evidence="1" key="2">
    <citation type="submission" date="2013-09" db="EMBL/GenBank/DDBJ databases">
        <title>Draft genome sequence of Alistipes putredinis (DSM 17216).</title>
        <authorList>
            <person name="Sudarsanam P."/>
            <person name="Ley R."/>
            <person name="Guruge J."/>
            <person name="Turnbaugh P.J."/>
            <person name="Mahowald M."/>
            <person name="Liep D."/>
            <person name="Gordon J."/>
        </authorList>
    </citation>
    <scope>NUCLEOTIDE SEQUENCE</scope>
    <source>
        <strain evidence="1">DSM 17216</strain>
    </source>
</reference>
<comment type="caution">
    <text evidence="1">The sequence shown here is derived from an EMBL/GenBank/DDBJ whole genome shotgun (WGS) entry which is preliminary data.</text>
</comment>
<evidence type="ECO:0000313" key="1">
    <source>
        <dbReference type="EMBL" id="EDS04401.1"/>
    </source>
</evidence>
<proteinExistence type="predicted"/>
<dbReference type="Proteomes" id="UP000005819">
    <property type="component" value="Unassembled WGS sequence"/>
</dbReference>
<reference evidence="1" key="1">
    <citation type="submission" date="2007-10" db="EMBL/GenBank/DDBJ databases">
        <authorList>
            <person name="Fulton L."/>
            <person name="Clifton S."/>
            <person name="Fulton B."/>
            <person name="Xu J."/>
            <person name="Minx P."/>
            <person name="Pepin K.H."/>
            <person name="Johnson M."/>
            <person name="Thiruvilangam P."/>
            <person name="Bhonagiri V."/>
            <person name="Nash W.E."/>
            <person name="Mardis E.R."/>
            <person name="Wilson R.K."/>
        </authorList>
    </citation>
    <scope>NUCLEOTIDE SEQUENCE [LARGE SCALE GENOMIC DNA]</scope>
    <source>
        <strain evidence="1">DSM 17216</strain>
    </source>
</reference>
<evidence type="ECO:0000313" key="2">
    <source>
        <dbReference type="Proteomes" id="UP000005819"/>
    </source>
</evidence>
<organism evidence="1 2">
    <name type="scientific">Alistipes putredinis DSM 17216</name>
    <dbReference type="NCBI Taxonomy" id="445970"/>
    <lineage>
        <taxon>Bacteria</taxon>
        <taxon>Pseudomonadati</taxon>
        <taxon>Bacteroidota</taxon>
        <taxon>Bacteroidia</taxon>
        <taxon>Bacteroidales</taxon>
        <taxon>Rikenellaceae</taxon>
        <taxon>Alistipes</taxon>
    </lineage>
</organism>
<dbReference type="HOGENOM" id="CLU_2679513_0_0_10"/>
<protein>
    <submittedName>
        <fullName evidence="1">Uncharacterized protein</fullName>
    </submittedName>
</protein>
<sequence>MSFSLRFLCPAWPERIPRRPSPVENIELYPLFSTFGLLLRPIENSGLTFFVLFARSDESIRRFPLIENIRKYIL</sequence>
<accession>B0MSR9</accession>
<name>B0MSR9_9BACT</name>
<dbReference type="AlphaFoldDB" id="B0MSR9"/>
<keyword evidence="2" id="KW-1185">Reference proteome</keyword>